<dbReference type="InterPro" id="IPR050741">
    <property type="entry name" value="Acyl-CoA_dehydrogenase"/>
</dbReference>
<evidence type="ECO:0000313" key="4">
    <source>
        <dbReference type="EMBL" id="QXQ15776.1"/>
    </source>
</evidence>
<dbReference type="Proteomes" id="UP000887023">
    <property type="component" value="Chromosome"/>
</dbReference>
<dbReference type="SUPFAM" id="SSF47203">
    <property type="entry name" value="Acyl-CoA dehydrogenase C-terminal domain-like"/>
    <property type="match status" value="1"/>
</dbReference>
<reference evidence="4" key="1">
    <citation type="submission" date="2021-07" db="EMBL/GenBank/DDBJ databases">
        <title>Candidatus Kaistella beijingensis sp. nov. isolated from a municipal wastewater treatment plant is involved in sludge foaming.</title>
        <authorList>
            <person name="Song Y."/>
            <person name="Liu S.-J."/>
        </authorList>
    </citation>
    <scope>NUCLEOTIDE SEQUENCE</scope>
    <source>
        <strain evidence="4">DSM 43998</strain>
    </source>
</reference>
<evidence type="ECO:0000256" key="2">
    <source>
        <dbReference type="ARBA" id="ARBA00023002"/>
    </source>
</evidence>
<proteinExistence type="predicted"/>
<gene>
    <name evidence="4" type="ORF">KV203_08250</name>
</gene>
<name>A0ABX8SEA9_9ACTN</name>
<dbReference type="PANTHER" id="PTHR48083">
    <property type="entry name" value="MEDIUM-CHAIN SPECIFIC ACYL-COA DEHYDROGENASE, MITOCHONDRIAL-RELATED"/>
    <property type="match status" value="1"/>
</dbReference>
<feature type="domain" description="Acyl-CoA dehydrogenase/oxidase C-terminal" evidence="3">
    <location>
        <begin position="168"/>
        <end position="282"/>
    </location>
</feature>
<keyword evidence="5" id="KW-1185">Reference proteome</keyword>
<evidence type="ECO:0000256" key="1">
    <source>
        <dbReference type="ARBA" id="ARBA00022630"/>
    </source>
</evidence>
<dbReference type="InterPro" id="IPR009075">
    <property type="entry name" value="AcylCo_DH/oxidase_C"/>
</dbReference>
<dbReference type="EMBL" id="CP079105">
    <property type="protein sequence ID" value="QXQ15776.1"/>
    <property type="molecule type" value="Genomic_DNA"/>
</dbReference>
<dbReference type="Pfam" id="PF00441">
    <property type="entry name" value="Acyl-CoA_dh_1"/>
    <property type="match status" value="1"/>
</dbReference>
<accession>A0ABX8SEA9</accession>
<sequence length="314" mass="33519">MVLELSEEATEFGLQAIQVLRAAGGDDLVQAAEADPTRRQALVEPVLARIGAWELAPRRDPVELEAAAALCRSAGYWATPYPVAERLARPDDLDVDLLVAVAGAHPAAALAGIDLRVAAVDPGGRRGSATVLPAAGSPRETGFVAPLSVDPVDESGSGDLALAYVLPCWTLLGLLDRAMELAREHVLVRQQFGRPLAEFQSVQFQLTDAEVERRGVEVLARYALWSMQAGRPDAVADALALRVAALEAADVVFRVTHQLHGALGFCDETTLSWLSRHSLALRRLPFGRTDTEDLLTRRIGTAGLAGLYSDPPGV</sequence>
<dbReference type="RefSeq" id="WP_066468247.1">
    <property type="nucleotide sequence ID" value="NZ_CBCRUZ010000001.1"/>
</dbReference>
<dbReference type="InterPro" id="IPR036250">
    <property type="entry name" value="AcylCo_DH-like_C"/>
</dbReference>
<dbReference type="Gene3D" id="1.20.140.10">
    <property type="entry name" value="Butyryl-CoA Dehydrogenase, subunit A, domain 3"/>
    <property type="match status" value="1"/>
</dbReference>
<protein>
    <submittedName>
        <fullName evidence="4">Acyl-CoA dehydrogenase</fullName>
    </submittedName>
</protein>
<keyword evidence="1" id="KW-0285">Flavoprotein</keyword>
<evidence type="ECO:0000259" key="3">
    <source>
        <dbReference type="Pfam" id="PF00441"/>
    </source>
</evidence>
<keyword evidence="2" id="KW-0560">Oxidoreductase</keyword>
<organism evidence="4 5">
    <name type="scientific">Skermania pinensis</name>
    <dbReference type="NCBI Taxonomy" id="39122"/>
    <lineage>
        <taxon>Bacteria</taxon>
        <taxon>Bacillati</taxon>
        <taxon>Actinomycetota</taxon>
        <taxon>Actinomycetes</taxon>
        <taxon>Mycobacteriales</taxon>
        <taxon>Gordoniaceae</taxon>
        <taxon>Skermania</taxon>
    </lineage>
</organism>
<evidence type="ECO:0000313" key="5">
    <source>
        <dbReference type="Proteomes" id="UP000887023"/>
    </source>
</evidence>